<organism evidence="1 2">
    <name type="scientific">uncultured phage cr18_1</name>
    <dbReference type="NCBI Taxonomy" id="2986407"/>
    <lineage>
        <taxon>Viruses</taxon>
        <taxon>Duplodnaviria</taxon>
        <taxon>Heunggongvirae</taxon>
        <taxon>Uroviricota</taxon>
        <taxon>Caudoviricetes</taxon>
        <taxon>Crassvirales</taxon>
        <taxon>Steigviridae</taxon>
        <taxon>Asinivirinae</taxon>
        <taxon>Lebriduvirus</taxon>
        <taxon>Lebriduvirus gastrointestinalis</taxon>
    </lineage>
</organism>
<reference evidence="1 2" key="1">
    <citation type="submission" date="2021-04" db="EMBL/GenBank/DDBJ databases">
        <authorList>
            <person name="Shkoporov A.N."/>
            <person name="Stockdale S.R."/>
            <person name="Guerin E."/>
            <person name="Ross R.P."/>
            <person name="Hill C."/>
        </authorList>
    </citation>
    <scope>NUCLEOTIDE SEQUENCE [LARGE SCALE GENOMIC DNA]</scope>
    <source>
        <strain evidence="2">cr18_1</strain>
    </source>
</reference>
<sequence>MIGSKKTKVEPKLSFADRLGKVKSMFVSAYNEADSLSKEMLADIEKDKETIKTIEVRIADTSELMKNTEAYMNKLKEFI</sequence>
<keyword evidence="2" id="KW-1185">Reference proteome</keyword>
<proteinExistence type="predicted"/>
<dbReference type="Proteomes" id="UP000827799">
    <property type="component" value="Segment"/>
</dbReference>
<gene>
    <name evidence="1" type="primary">gp_22771</name>
</gene>
<dbReference type="GeneID" id="75691923"/>
<dbReference type="RefSeq" id="YP_010359678.1">
    <property type="nucleotide sequence ID" value="NC_062775.1"/>
</dbReference>
<protein>
    <submittedName>
        <fullName evidence="1">Nuclear pore complex-type fold protein</fullName>
    </submittedName>
</protein>
<accession>A0AAE7RVF9</accession>
<evidence type="ECO:0000313" key="2">
    <source>
        <dbReference type="Proteomes" id="UP000827799"/>
    </source>
</evidence>
<name>A0AAE7RVF9_9CAUD</name>
<dbReference type="KEGG" id="vg:75691923"/>
<dbReference type="EMBL" id="MZ130485">
    <property type="protein sequence ID" value="QWM90106.1"/>
    <property type="molecule type" value="Genomic_DNA"/>
</dbReference>
<evidence type="ECO:0000313" key="1">
    <source>
        <dbReference type="EMBL" id="QWM90106.1"/>
    </source>
</evidence>